<dbReference type="InterPro" id="IPR036397">
    <property type="entry name" value="RNaseH_sf"/>
</dbReference>
<dbReference type="GO" id="GO:0000166">
    <property type="term" value="F:nucleotide binding"/>
    <property type="evidence" value="ECO:0007669"/>
    <property type="project" value="InterPro"/>
</dbReference>
<dbReference type="CDD" id="cd06142">
    <property type="entry name" value="RNaseD_exo"/>
    <property type="match status" value="1"/>
</dbReference>
<dbReference type="Gene3D" id="3.30.420.10">
    <property type="entry name" value="Ribonuclease H-like superfamily/Ribonuclease H"/>
    <property type="match status" value="1"/>
</dbReference>
<dbReference type="Pfam" id="PF01612">
    <property type="entry name" value="DNA_pol_A_exo1"/>
    <property type="match status" value="1"/>
</dbReference>
<dbReference type="RefSeq" id="WP_022860988.1">
    <property type="nucleotide sequence ID" value="NZ_JGZD01000010.1"/>
</dbReference>
<dbReference type="Pfam" id="PF00570">
    <property type="entry name" value="HRDC"/>
    <property type="match status" value="1"/>
</dbReference>
<dbReference type="AlphaFoldDB" id="A0A087BLY3"/>
<dbReference type="GO" id="GO:0006139">
    <property type="term" value="P:nucleobase-containing compound metabolic process"/>
    <property type="evidence" value="ECO:0007669"/>
    <property type="project" value="InterPro"/>
</dbReference>
<dbReference type="Pfam" id="PF18305">
    <property type="entry name" value="DNA_pol_A_exoN"/>
    <property type="match status" value="1"/>
</dbReference>
<evidence type="ECO:0000259" key="1">
    <source>
        <dbReference type="PROSITE" id="PS50967"/>
    </source>
</evidence>
<sequence>MDVEPRLLREPREGVPDVIDDIAAYEDACERLAGGSGPLAVDAERASGFRYGHEDWLVQFKREGAGIILLDPIALGDANVRWKDFSDAVGDVEWILHDAKQDIPGFADLGLVPGSLFDTEVAARLLGVKRFGLSSVTERFLGIILAKEHSAADWSYRPIPRDWRNYAALDVELLADLEGVLGAELRSQGKDEWARQEFDHVLRSSLSPAPSHKVPWMHISGFTALGRDRQGQAVARSLWEARDELAREHDIAPSLLLPDHAIIEAARRKPHNGKEFRAIRSLNERVRIHTGDERERMFARYAPIQRQVRPSVWRNAIDKALALPESEWPSAPASTETESVNAPRSMRMWERHPRRLERLTRARESVSRIARDTRTPGEVIIKPQIIRNLCWSDEPMAEDDGAVEEFLSREGARPWQVALVGESVRRAIM</sequence>
<dbReference type="InterPro" id="IPR012337">
    <property type="entry name" value="RNaseH-like_sf"/>
</dbReference>
<dbReference type="PROSITE" id="PS50967">
    <property type="entry name" value="HRDC"/>
    <property type="match status" value="1"/>
</dbReference>
<dbReference type="SMART" id="SM00341">
    <property type="entry name" value="HRDC"/>
    <property type="match status" value="1"/>
</dbReference>
<protein>
    <submittedName>
        <fullName evidence="2">Ribonuclease D</fullName>
        <ecNumber evidence="2">3.1.13.5</ecNumber>
    </submittedName>
</protein>
<feature type="domain" description="HRDC" evidence="1">
    <location>
        <begin position="228"/>
        <end position="308"/>
    </location>
</feature>
<dbReference type="InterPro" id="IPR010997">
    <property type="entry name" value="HRDC-like_sf"/>
</dbReference>
<dbReference type="EC" id="3.1.13.5" evidence="2"/>
<dbReference type="STRING" id="1693.BMIN_1569"/>
<dbReference type="InterPro" id="IPR041605">
    <property type="entry name" value="Exo_C"/>
</dbReference>
<dbReference type="GO" id="GO:0003676">
    <property type="term" value="F:nucleic acid binding"/>
    <property type="evidence" value="ECO:0007669"/>
    <property type="project" value="InterPro"/>
</dbReference>
<evidence type="ECO:0000313" key="3">
    <source>
        <dbReference type="Proteomes" id="UP000029014"/>
    </source>
</evidence>
<dbReference type="GO" id="GO:0008408">
    <property type="term" value="F:3'-5' exonuclease activity"/>
    <property type="evidence" value="ECO:0007669"/>
    <property type="project" value="InterPro"/>
</dbReference>
<dbReference type="GO" id="GO:0033890">
    <property type="term" value="F:ribonuclease D activity"/>
    <property type="evidence" value="ECO:0007669"/>
    <property type="project" value="UniProtKB-EC"/>
</dbReference>
<comment type="caution">
    <text evidence="2">The sequence shown here is derived from an EMBL/GenBank/DDBJ whole genome shotgun (WGS) entry which is preliminary data.</text>
</comment>
<dbReference type="PANTHER" id="PTHR47649">
    <property type="entry name" value="RIBONUCLEASE D"/>
    <property type="match status" value="1"/>
</dbReference>
<proteinExistence type="predicted"/>
<organism evidence="2 3">
    <name type="scientific">Bifidobacterium minimum</name>
    <dbReference type="NCBI Taxonomy" id="1693"/>
    <lineage>
        <taxon>Bacteria</taxon>
        <taxon>Bacillati</taxon>
        <taxon>Actinomycetota</taxon>
        <taxon>Actinomycetes</taxon>
        <taxon>Bifidobacteriales</taxon>
        <taxon>Bifidobacteriaceae</taxon>
        <taxon>Bifidobacterium</taxon>
    </lineage>
</organism>
<dbReference type="Proteomes" id="UP000029014">
    <property type="component" value="Unassembled WGS sequence"/>
</dbReference>
<reference evidence="2 3" key="1">
    <citation type="submission" date="2014-03" db="EMBL/GenBank/DDBJ databases">
        <title>Genomics of Bifidobacteria.</title>
        <authorList>
            <person name="Ventura M."/>
            <person name="Milani C."/>
            <person name="Lugli G.A."/>
        </authorList>
    </citation>
    <scope>NUCLEOTIDE SEQUENCE [LARGE SCALE GENOMIC DNA]</scope>
    <source>
        <strain evidence="2 3">LMG 11592</strain>
    </source>
</reference>
<keyword evidence="2" id="KW-0378">Hydrolase</keyword>
<keyword evidence="3" id="KW-1185">Reference proteome</keyword>
<dbReference type="SUPFAM" id="SSF53098">
    <property type="entry name" value="Ribonuclease H-like"/>
    <property type="match status" value="1"/>
</dbReference>
<gene>
    <name evidence="2" type="ORF">BMIN_1569</name>
</gene>
<dbReference type="EMBL" id="JGZD01000010">
    <property type="protein sequence ID" value="KFI72033.1"/>
    <property type="molecule type" value="Genomic_DNA"/>
</dbReference>
<dbReference type="SUPFAM" id="SSF47819">
    <property type="entry name" value="HRDC-like"/>
    <property type="match status" value="1"/>
</dbReference>
<dbReference type="PANTHER" id="PTHR47649:SF1">
    <property type="entry name" value="RIBONUCLEASE D"/>
    <property type="match status" value="1"/>
</dbReference>
<dbReference type="SMART" id="SM00474">
    <property type="entry name" value="35EXOc"/>
    <property type="match status" value="1"/>
</dbReference>
<dbReference type="InterPro" id="IPR002121">
    <property type="entry name" value="HRDC_dom"/>
</dbReference>
<dbReference type="InterPro" id="IPR002562">
    <property type="entry name" value="3'-5'_exonuclease_dom"/>
</dbReference>
<dbReference type="eggNOG" id="COG0349">
    <property type="taxonomic scope" value="Bacteria"/>
</dbReference>
<accession>A0A087BLY3</accession>
<name>A0A087BLY3_9BIFI</name>
<dbReference type="InterPro" id="IPR051086">
    <property type="entry name" value="RNase_D-like"/>
</dbReference>
<evidence type="ECO:0000313" key="2">
    <source>
        <dbReference type="EMBL" id="KFI72033.1"/>
    </source>
</evidence>
<dbReference type="InterPro" id="IPR044876">
    <property type="entry name" value="HRDC_dom_sf"/>
</dbReference>
<dbReference type="Gene3D" id="1.10.150.80">
    <property type="entry name" value="HRDC domain"/>
    <property type="match status" value="2"/>
</dbReference>